<dbReference type="EMBL" id="JAAIUW010000009">
    <property type="protein sequence ID" value="KAF7817419.1"/>
    <property type="molecule type" value="Genomic_DNA"/>
</dbReference>
<feature type="domain" description="WW" evidence="11">
    <location>
        <begin position="207"/>
        <end position="240"/>
    </location>
</feature>
<dbReference type="Gene3D" id="2.20.70.10">
    <property type="match status" value="2"/>
</dbReference>
<sequence length="1305" mass="148150">MASNSQPSNMQPLRPPSVGSLGPQSVGSPLSMQFRPVIPAQQGQPFAPTTSQQFGPVGQGISSSNVGMPVVQSQQLQYSQPMQQLNPRPIQPGHGAPYIQTNRPMVSAPLHSQQTVPHLGNHMPGLGVSGAPPHSSYTFTHPYGQQQDNVNALAQYQPPHQMNAPPGGQPWMSSVSQSTASVTPVHHAAVQSSGTTSADAATTGSSQNSSSDWQEHTSADGRRYYYNKRTRQSSWEKPLELMSPIEVSFGDLLLLLYHGKSGEILTTALYGHCEGLHFLKAGNSLLFTRADASTVWKEFTSPEGRKYYFNKVTQQSTWTIPEDLKVCDYYVIVFWIFERLHQISHSKLQISSQLAREQAQKASNTGMKPETSDASNVADVSLAATSTAANAAGSITSMTSTGVATSPVPVTPIVTTTDPRVVSGLPTIPISHSTITSSASGVEASTVTTLDAVPTVVALRSGVAANSQDSSAPSMYRYALPYSFVENQALQDVFTSANGASQQDMEVLFICCLELLDYLSQGKSEEFGDFYCACEALGINIHKLMHANFVSNAVYALSTDKEAKRGMAVAGKTNVTPPEEKANDDEPLVYANKLEAKNAFKALLESANVQSDWTWEQAMREIINDKRYSALKTLGERKQAFNEVRNKPLAHFRNKLVDFQFASSELDLCCNYLGQRKKLEAEERRMRQKRAREEFSKMLEECKELTSSTRWRHVSTSLIMMFFSCKAVTMFENDERFKAVERARDREDLFESYMVELERKILGKAYCSATDGCVLILEKENAAEEHRRNIAEFRKFLESCDFVKVYSPWRKVQDRLEDDERCTRLEKIDRLLVFQDYIRELEKEEEEQKRIQKEQLRRTERKNRDAFRKLLEEHVASGILTAKTHWREYCMMVKGLPQYQAVASNTSGSTPRDLFEDATEDLEKKYHEDKARVKDAVKLGKIAVDITTAFEDFKVSVLEDVGSPSISDINLKLLYEELLERAKEKEEKEAKKRQRLADEFTKLLYTFKDITASSKWEDCKPLFEEAQEYSDGTSSLDNLFLLSSDFCFLQLTVLSIDLAKKEKEREEKDKRKEKEKKEKERERDKEKSKERHKKDETDSENLDISDSYGYKEDKKKEKDKERKHRKRHQSSTEDADSEKAEKEESKKSRRHGSDRKKSRKHANSPESETEARHRRHKRDHRDGYRKTGGLEELEDGELGEDGEIEYMQTRLNQKMKLGIKDTRGSRDHWDGYRKTGENGELGEDGEIEEFVVNLYIVEIEELNQRLKDDVNFHYQYIRSMEVRVPQPFTYSSPWLFISAVLCRYG</sequence>
<dbReference type="FunFam" id="1.10.10.440:FF:000019">
    <property type="entry name" value="Pre-mRNA-processing protein 40A"/>
    <property type="match status" value="1"/>
</dbReference>
<evidence type="ECO:0000256" key="9">
    <source>
        <dbReference type="SAM" id="Coils"/>
    </source>
</evidence>
<feature type="coiled-coil region" evidence="9">
    <location>
        <begin position="834"/>
        <end position="862"/>
    </location>
</feature>
<evidence type="ECO:0000256" key="6">
    <source>
        <dbReference type="ARBA" id="ARBA00056384"/>
    </source>
</evidence>
<comment type="subunit">
    <text evidence="8">Interacts (via the WW domains) with the phosphorylated C-terminal domain of NRPB1 (via CTD domain).</text>
</comment>
<evidence type="ECO:0000313" key="13">
    <source>
        <dbReference type="EMBL" id="KAF7817419.1"/>
    </source>
</evidence>
<feature type="compositionally biased region" description="Polar residues" evidence="10">
    <location>
        <begin position="41"/>
        <end position="61"/>
    </location>
</feature>
<keyword evidence="5" id="KW-0539">Nucleus</keyword>
<dbReference type="InterPro" id="IPR036517">
    <property type="entry name" value="FF_domain_sf"/>
</dbReference>
<dbReference type="GO" id="GO:0003723">
    <property type="term" value="F:RNA binding"/>
    <property type="evidence" value="ECO:0007669"/>
    <property type="project" value="TreeGrafter"/>
</dbReference>
<feature type="domain" description="FF" evidence="12">
    <location>
        <begin position="786"/>
        <end position="840"/>
    </location>
</feature>
<evidence type="ECO:0000256" key="3">
    <source>
        <dbReference type="ARBA" id="ARBA00022737"/>
    </source>
</evidence>
<feature type="compositionally biased region" description="Polar residues" evidence="10">
    <location>
        <begin position="1"/>
        <end position="11"/>
    </location>
</feature>
<keyword evidence="4" id="KW-0508">mRNA splicing</keyword>
<evidence type="ECO:0000256" key="2">
    <source>
        <dbReference type="ARBA" id="ARBA00022664"/>
    </source>
</evidence>
<feature type="compositionally biased region" description="Basic and acidic residues" evidence="10">
    <location>
        <begin position="1062"/>
        <end position="1096"/>
    </location>
</feature>
<keyword evidence="14" id="KW-1185">Reference proteome</keyword>
<feature type="compositionally biased region" description="Basic and acidic residues" evidence="10">
    <location>
        <begin position="1137"/>
        <end position="1146"/>
    </location>
</feature>
<dbReference type="GO" id="GO:0045292">
    <property type="term" value="P:mRNA cis splicing, via spliceosome"/>
    <property type="evidence" value="ECO:0007669"/>
    <property type="project" value="InterPro"/>
</dbReference>
<evidence type="ECO:0000256" key="4">
    <source>
        <dbReference type="ARBA" id="ARBA00023187"/>
    </source>
</evidence>
<evidence type="ECO:0000256" key="1">
    <source>
        <dbReference type="ARBA" id="ARBA00004123"/>
    </source>
</evidence>
<feature type="domain" description="FF" evidence="12">
    <location>
        <begin position="593"/>
        <end position="647"/>
    </location>
</feature>
<evidence type="ECO:0000256" key="7">
    <source>
        <dbReference type="ARBA" id="ARBA00061317"/>
    </source>
</evidence>
<dbReference type="SMART" id="SM00441">
    <property type="entry name" value="FF"/>
    <property type="match status" value="4"/>
</dbReference>
<keyword evidence="9" id="KW-0175">Coiled coil</keyword>
<feature type="region of interest" description="Disordered" evidence="10">
    <location>
        <begin position="157"/>
        <end position="217"/>
    </location>
</feature>
<comment type="similarity">
    <text evidence="7">Belongs to the PRPF40 family.</text>
</comment>
<feature type="compositionally biased region" description="Basic and acidic residues" evidence="10">
    <location>
        <begin position="1180"/>
        <end position="1189"/>
    </location>
</feature>
<comment type="subcellular location">
    <subcellularLocation>
        <location evidence="1">Nucleus</location>
    </subcellularLocation>
</comment>
<dbReference type="Pfam" id="PF01846">
    <property type="entry name" value="FF"/>
    <property type="match status" value="4"/>
</dbReference>
<name>A0A834T8C2_9FABA</name>
<dbReference type="OrthoDB" id="187617at2759"/>
<comment type="function">
    <text evidence="6">Binds the phosphorylated C-terminal domain (CTD) of the largest subunit of RNA polymerase II and functions as a scaffold for RNA processing machineries. May be involved in pre-mRNA splicing.</text>
</comment>
<feature type="domain" description="WW" evidence="11">
    <location>
        <begin position="290"/>
        <end position="323"/>
    </location>
</feature>
<dbReference type="PROSITE" id="PS51676">
    <property type="entry name" value="FF"/>
    <property type="match status" value="4"/>
</dbReference>
<feature type="compositionally biased region" description="Acidic residues" evidence="10">
    <location>
        <begin position="1191"/>
        <end position="1201"/>
    </location>
</feature>
<dbReference type="Gene3D" id="1.10.10.440">
    <property type="entry name" value="FF domain"/>
    <property type="match status" value="5"/>
</dbReference>
<accession>A0A834T8C2</accession>
<evidence type="ECO:0000256" key="10">
    <source>
        <dbReference type="SAM" id="MobiDB-lite"/>
    </source>
</evidence>
<dbReference type="InterPro" id="IPR039726">
    <property type="entry name" value="Prp40-like"/>
</dbReference>
<protein>
    <submittedName>
        <fullName evidence="13">Pre-mRNA-processing protein 40A</fullName>
    </submittedName>
</protein>
<dbReference type="Pfam" id="PF25432">
    <property type="entry name" value="FF_PRPF40A"/>
    <property type="match status" value="1"/>
</dbReference>
<comment type="caution">
    <text evidence="13">The sequence shown here is derived from an EMBL/GenBank/DDBJ whole genome shotgun (WGS) entry which is preliminary data.</text>
</comment>
<feature type="region of interest" description="Disordered" evidence="10">
    <location>
        <begin position="116"/>
        <end position="143"/>
    </location>
</feature>
<dbReference type="InterPro" id="IPR002713">
    <property type="entry name" value="FF_domain"/>
</dbReference>
<keyword evidence="2" id="KW-0507">mRNA processing</keyword>
<dbReference type="GO" id="GO:0005685">
    <property type="term" value="C:U1 snRNP"/>
    <property type="evidence" value="ECO:0007669"/>
    <property type="project" value="TreeGrafter"/>
</dbReference>
<feature type="compositionally biased region" description="Polar residues" evidence="10">
    <location>
        <begin position="22"/>
        <end position="31"/>
    </location>
</feature>
<dbReference type="InterPro" id="IPR036020">
    <property type="entry name" value="WW_dom_sf"/>
</dbReference>
<dbReference type="Pfam" id="PF00397">
    <property type="entry name" value="WW"/>
    <property type="match status" value="2"/>
</dbReference>
<dbReference type="PROSITE" id="PS50020">
    <property type="entry name" value="WW_DOMAIN_2"/>
    <property type="match status" value="2"/>
</dbReference>
<reference evidence="13" key="1">
    <citation type="submission" date="2020-09" db="EMBL/GenBank/DDBJ databases">
        <title>Genome-Enabled Discovery of Anthraquinone Biosynthesis in Senna tora.</title>
        <authorList>
            <person name="Kang S.-H."/>
            <person name="Pandey R.P."/>
            <person name="Lee C.-M."/>
            <person name="Sim J.-S."/>
            <person name="Jeong J.-T."/>
            <person name="Choi B.-S."/>
            <person name="Jung M."/>
            <person name="Ginzburg D."/>
            <person name="Zhao K."/>
            <person name="Won S.Y."/>
            <person name="Oh T.-J."/>
            <person name="Yu Y."/>
            <person name="Kim N.-H."/>
            <person name="Lee O.R."/>
            <person name="Lee T.-H."/>
            <person name="Bashyal P."/>
            <person name="Kim T.-S."/>
            <person name="Lee W.-H."/>
            <person name="Kawkins C."/>
            <person name="Kim C.-K."/>
            <person name="Kim J.S."/>
            <person name="Ahn B.O."/>
            <person name="Rhee S.Y."/>
            <person name="Sohng J.K."/>
        </authorList>
    </citation>
    <scope>NUCLEOTIDE SEQUENCE</scope>
    <source>
        <tissue evidence="13">Leaf</tissue>
    </source>
</reference>
<dbReference type="SUPFAM" id="SSF51045">
    <property type="entry name" value="WW domain"/>
    <property type="match status" value="2"/>
</dbReference>
<feature type="compositionally biased region" description="Polar residues" evidence="10">
    <location>
        <begin position="171"/>
        <end position="182"/>
    </location>
</feature>
<dbReference type="FunFam" id="1.10.10.440:FF:000024">
    <property type="entry name" value="Pre-mRNA-processing protein 40A"/>
    <property type="match status" value="1"/>
</dbReference>
<dbReference type="InterPro" id="IPR001202">
    <property type="entry name" value="WW_dom"/>
</dbReference>
<evidence type="ECO:0000259" key="12">
    <source>
        <dbReference type="PROSITE" id="PS51676"/>
    </source>
</evidence>
<dbReference type="GO" id="GO:0071004">
    <property type="term" value="C:U2-type prespliceosome"/>
    <property type="evidence" value="ECO:0007669"/>
    <property type="project" value="TreeGrafter"/>
</dbReference>
<feature type="domain" description="FF" evidence="12">
    <location>
        <begin position="688"/>
        <end position="756"/>
    </location>
</feature>
<dbReference type="SUPFAM" id="SSF81698">
    <property type="entry name" value="FF domain"/>
    <property type="match status" value="5"/>
</dbReference>
<feature type="region of interest" description="Disordered" evidence="10">
    <location>
        <begin position="1062"/>
        <end position="1201"/>
    </location>
</feature>
<feature type="compositionally biased region" description="Basic and acidic residues" evidence="10">
    <location>
        <begin position="1109"/>
        <end position="1120"/>
    </location>
</feature>
<dbReference type="PROSITE" id="PS01159">
    <property type="entry name" value="WW_DOMAIN_1"/>
    <property type="match status" value="2"/>
</dbReference>
<organism evidence="13 14">
    <name type="scientific">Senna tora</name>
    <dbReference type="NCBI Taxonomy" id="362788"/>
    <lineage>
        <taxon>Eukaryota</taxon>
        <taxon>Viridiplantae</taxon>
        <taxon>Streptophyta</taxon>
        <taxon>Embryophyta</taxon>
        <taxon>Tracheophyta</taxon>
        <taxon>Spermatophyta</taxon>
        <taxon>Magnoliopsida</taxon>
        <taxon>eudicotyledons</taxon>
        <taxon>Gunneridae</taxon>
        <taxon>Pentapetalae</taxon>
        <taxon>rosids</taxon>
        <taxon>fabids</taxon>
        <taxon>Fabales</taxon>
        <taxon>Fabaceae</taxon>
        <taxon>Caesalpinioideae</taxon>
        <taxon>Cassia clade</taxon>
        <taxon>Senna</taxon>
    </lineage>
</organism>
<dbReference type="Proteomes" id="UP000634136">
    <property type="component" value="Unassembled WGS sequence"/>
</dbReference>
<dbReference type="PANTHER" id="PTHR11864:SF0">
    <property type="entry name" value="PRP40 PRE-MRNA PROCESSING FACTOR 40 HOMOLOG A (YEAST)"/>
    <property type="match status" value="1"/>
</dbReference>
<dbReference type="SMART" id="SM00456">
    <property type="entry name" value="WW"/>
    <property type="match status" value="2"/>
</dbReference>
<feature type="region of interest" description="Disordered" evidence="10">
    <location>
        <begin position="1"/>
        <end position="61"/>
    </location>
</feature>
<evidence type="ECO:0000256" key="5">
    <source>
        <dbReference type="ARBA" id="ARBA00023242"/>
    </source>
</evidence>
<dbReference type="GO" id="GO:0070063">
    <property type="term" value="F:RNA polymerase binding"/>
    <property type="evidence" value="ECO:0007669"/>
    <property type="project" value="UniProtKB-ARBA"/>
</dbReference>
<evidence type="ECO:0000256" key="8">
    <source>
        <dbReference type="ARBA" id="ARBA00064817"/>
    </source>
</evidence>
<feature type="compositionally biased region" description="Low complexity" evidence="10">
    <location>
        <begin position="192"/>
        <end position="206"/>
    </location>
</feature>
<feature type="compositionally biased region" description="Basic residues" evidence="10">
    <location>
        <begin position="1147"/>
        <end position="1162"/>
    </location>
</feature>
<dbReference type="PANTHER" id="PTHR11864">
    <property type="entry name" value="PRE-MRNA-PROCESSING PROTEIN PRP40"/>
    <property type="match status" value="1"/>
</dbReference>
<evidence type="ECO:0000313" key="14">
    <source>
        <dbReference type="Proteomes" id="UP000634136"/>
    </source>
</evidence>
<dbReference type="FunFam" id="1.10.10.440:FF:000013">
    <property type="entry name" value="pre-mRNA-processing protein 40A isoform X1"/>
    <property type="match status" value="1"/>
</dbReference>
<gene>
    <name evidence="13" type="ORF">G2W53_031388</name>
</gene>
<evidence type="ECO:0000259" key="11">
    <source>
        <dbReference type="PROSITE" id="PS50020"/>
    </source>
</evidence>
<keyword evidence="3" id="KW-0677">Repeat</keyword>
<proteinExistence type="inferred from homology"/>
<feature type="domain" description="FF" evidence="12">
    <location>
        <begin position="858"/>
        <end position="921"/>
    </location>
</feature>
<dbReference type="CDD" id="cd00201">
    <property type="entry name" value="WW"/>
    <property type="match status" value="2"/>
</dbReference>
<dbReference type="FunFam" id="1.10.10.440:FF:000022">
    <property type="entry name" value="Pre-mRNA-processing protein 40A"/>
    <property type="match status" value="1"/>
</dbReference>